<evidence type="ECO:0000313" key="3">
    <source>
        <dbReference type="Proteomes" id="UP000191518"/>
    </source>
</evidence>
<evidence type="ECO:0000313" key="2">
    <source>
        <dbReference type="EMBL" id="OQE00387.1"/>
    </source>
</evidence>
<organism evidence="2 3">
    <name type="scientific">Penicillium vulpinum</name>
    <dbReference type="NCBI Taxonomy" id="29845"/>
    <lineage>
        <taxon>Eukaryota</taxon>
        <taxon>Fungi</taxon>
        <taxon>Dikarya</taxon>
        <taxon>Ascomycota</taxon>
        <taxon>Pezizomycotina</taxon>
        <taxon>Eurotiomycetes</taxon>
        <taxon>Eurotiomycetidae</taxon>
        <taxon>Eurotiales</taxon>
        <taxon>Aspergillaceae</taxon>
        <taxon>Penicillium</taxon>
    </lineage>
</organism>
<comment type="caution">
    <text evidence="2">The sequence shown here is derived from an EMBL/GenBank/DDBJ whole genome shotgun (WGS) entry which is preliminary data.</text>
</comment>
<dbReference type="EMBL" id="MDYP01000053">
    <property type="protein sequence ID" value="OQE00387.1"/>
    <property type="molecule type" value="Genomic_DNA"/>
</dbReference>
<feature type="signal peptide" evidence="1">
    <location>
        <begin position="1"/>
        <end position="20"/>
    </location>
</feature>
<keyword evidence="1" id="KW-0732">Signal</keyword>
<dbReference type="AlphaFoldDB" id="A0A1V6RF20"/>
<sequence length="136" mass="14278">MQITNLKLVLLASLLGTSDALLFKWTRIASDKCAMLPFTFGFPDPGCPGGAALPAPAAPAPDPKAVAAAYCNNVAAGAIAVFRADGSHYGCFNNPCQETFPGSNEINGDFPEDFGRIILVMCWQLHASYAVRALGS</sequence>
<feature type="chain" id="PRO_5012822357" description="Cyanovirin-N domain-containing protein" evidence="1">
    <location>
        <begin position="21"/>
        <end position="136"/>
    </location>
</feature>
<proteinExistence type="predicted"/>
<evidence type="ECO:0000256" key="1">
    <source>
        <dbReference type="SAM" id="SignalP"/>
    </source>
</evidence>
<name>A0A1V6RF20_9EURO</name>
<dbReference type="Proteomes" id="UP000191518">
    <property type="component" value="Unassembled WGS sequence"/>
</dbReference>
<protein>
    <recommendedName>
        <fullName evidence="4">Cyanovirin-N domain-containing protein</fullName>
    </recommendedName>
</protein>
<keyword evidence="3" id="KW-1185">Reference proteome</keyword>
<evidence type="ECO:0008006" key="4">
    <source>
        <dbReference type="Google" id="ProtNLM"/>
    </source>
</evidence>
<gene>
    <name evidence="2" type="ORF">PENVUL_c053G08953</name>
</gene>
<reference evidence="3" key="1">
    <citation type="journal article" date="2017" name="Nat. Microbiol.">
        <title>Global analysis of biosynthetic gene clusters reveals vast potential of secondary metabolite production in Penicillium species.</title>
        <authorList>
            <person name="Nielsen J.C."/>
            <person name="Grijseels S."/>
            <person name="Prigent S."/>
            <person name="Ji B."/>
            <person name="Dainat J."/>
            <person name="Nielsen K.F."/>
            <person name="Frisvad J.C."/>
            <person name="Workman M."/>
            <person name="Nielsen J."/>
        </authorList>
    </citation>
    <scope>NUCLEOTIDE SEQUENCE [LARGE SCALE GENOMIC DNA]</scope>
    <source>
        <strain evidence="3">IBT 29486</strain>
    </source>
</reference>
<accession>A0A1V6RF20</accession>